<dbReference type="Proteomes" id="UP000317303">
    <property type="component" value="Unassembled WGS sequence"/>
</dbReference>
<sequence>MSQGQRSDVEELGARCRWSHSSNQSAITVGFQTETGQGLSAVYANTQPRMPVFNEIDPIEGYPAVEFKESDTDPMCTTMVGIADEYAISVSGTLGADAEQEGKDSCKPGQQVASWVVANLKAQS</sequence>
<evidence type="ECO:0000313" key="1">
    <source>
        <dbReference type="EMBL" id="TWH20621.1"/>
    </source>
</evidence>
<organism evidence="1 2">
    <name type="scientific">Prauserella rugosa</name>
    <dbReference type="NCBI Taxonomy" id="43354"/>
    <lineage>
        <taxon>Bacteria</taxon>
        <taxon>Bacillati</taxon>
        <taxon>Actinomycetota</taxon>
        <taxon>Actinomycetes</taxon>
        <taxon>Pseudonocardiales</taxon>
        <taxon>Pseudonocardiaceae</taxon>
        <taxon>Prauserella</taxon>
    </lineage>
</organism>
<dbReference type="InterPro" id="IPR024520">
    <property type="entry name" value="DUF3558"/>
</dbReference>
<gene>
    <name evidence="1" type="ORF">JD82_02468</name>
</gene>
<protein>
    <submittedName>
        <fullName evidence="1">Uncharacterized protein DUF3558</fullName>
    </submittedName>
</protein>
<dbReference type="AlphaFoldDB" id="A0A660CHV8"/>
<keyword evidence="2" id="KW-1185">Reference proteome</keyword>
<dbReference type="Pfam" id="PF12079">
    <property type="entry name" value="DUF3558"/>
    <property type="match status" value="1"/>
</dbReference>
<comment type="caution">
    <text evidence="1">The sequence shown here is derived from an EMBL/GenBank/DDBJ whole genome shotgun (WGS) entry which is preliminary data.</text>
</comment>
<reference evidence="1 2" key="1">
    <citation type="submission" date="2019-07" db="EMBL/GenBank/DDBJ databases">
        <title>R&amp;d 2014.</title>
        <authorList>
            <person name="Klenk H.-P."/>
        </authorList>
    </citation>
    <scope>NUCLEOTIDE SEQUENCE [LARGE SCALE GENOMIC DNA]</scope>
    <source>
        <strain evidence="1 2">DSM 43194</strain>
    </source>
</reference>
<evidence type="ECO:0000313" key="2">
    <source>
        <dbReference type="Proteomes" id="UP000317303"/>
    </source>
</evidence>
<name>A0A660CHV8_9PSEU</name>
<accession>A0A660CHV8</accession>
<dbReference type="EMBL" id="VLJV01000001">
    <property type="protein sequence ID" value="TWH20621.1"/>
    <property type="molecule type" value="Genomic_DNA"/>
</dbReference>
<proteinExistence type="predicted"/>